<accession>A0A0W8F8J1</accession>
<reference evidence="2" key="1">
    <citation type="journal article" date="2015" name="Proc. Natl. Acad. Sci. U.S.A.">
        <title>Networks of energetic and metabolic interactions define dynamics in microbial communities.</title>
        <authorList>
            <person name="Embree M."/>
            <person name="Liu J.K."/>
            <person name="Al-Bassam M.M."/>
            <person name="Zengler K."/>
        </authorList>
    </citation>
    <scope>NUCLEOTIDE SEQUENCE</scope>
</reference>
<keyword evidence="1" id="KW-1133">Transmembrane helix</keyword>
<evidence type="ECO:0000256" key="1">
    <source>
        <dbReference type="SAM" id="Phobius"/>
    </source>
</evidence>
<organism evidence="2">
    <name type="scientific">hydrocarbon metagenome</name>
    <dbReference type="NCBI Taxonomy" id="938273"/>
    <lineage>
        <taxon>unclassified sequences</taxon>
        <taxon>metagenomes</taxon>
        <taxon>ecological metagenomes</taxon>
    </lineage>
</organism>
<feature type="transmembrane region" description="Helical" evidence="1">
    <location>
        <begin position="9"/>
        <end position="26"/>
    </location>
</feature>
<proteinExistence type="predicted"/>
<dbReference type="AlphaFoldDB" id="A0A0W8F8J1"/>
<keyword evidence="1" id="KW-0472">Membrane</keyword>
<dbReference type="EMBL" id="LNQE01001459">
    <property type="protein sequence ID" value="KUG17195.1"/>
    <property type="molecule type" value="Genomic_DNA"/>
</dbReference>
<comment type="caution">
    <text evidence="2">The sequence shown here is derived from an EMBL/GenBank/DDBJ whole genome shotgun (WGS) entry which is preliminary data.</text>
</comment>
<name>A0A0W8F8J1_9ZZZZ</name>
<protein>
    <submittedName>
        <fullName evidence="2">Uncharacterized protein</fullName>
    </submittedName>
</protein>
<sequence length="37" mass="4370">MQFLITRKTFCAGFVPFVSFVVYIVANRFDRITDYGF</sequence>
<evidence type="ECO:0000313" key="2">
    <source>
        <dbReference type="EMBL" id="KUG17195.1"/>
    </source>
</evidence>
<keyword evidence="1" id="KW-0812">Transmembrane</keyword>
<gene>
    <name evidence="2" type="ORF">ASZ90_013127</name>
</gene>